<evidence type="ECO:0000313" key="3">
    <source>
        <dbReference type="Proteomes" id="UP000308054"/>
    </source>
</evidence>
<dbReference type="Proteomes" id="UP000308054">
    <property type="component" value="Unassembled WGS sequence"/>
</dbReference>
<accession>A0A4S2H395</accession>
<keyword evidence="1" id="KW-0472">Membrane</keyword>
<sequence>MTRVFARRLLLGASALQIGGAGLVQLAALGRGTFDLHIAAGAGALALGGLIALLVARALR</sequence>
<evidence type="ECO:0000256" key="1">
    <source>
        <dbReference type="SAM" id="Phobius"/>
    </source>
</evidence>
<feature type="transmembrane region" description="Helical" evidence="1">
    <location>
        <begin position="36"/>
        <end position="56"/>
    </location>
</feature>
<keyword evidence="1" id="KW-1133">Transmembrane helix</keyword>
<protein>
    <submittedName>
        <fullName evidence="2">Uncharacterized protein</fullName>
    </submittedName>
</protein>
<dbReference type="EMBL" id="SRXW01000001">
    <property type="protein sequence ID" value="TGY89821.1"/>
    <property type="molecule type" value="Genomic_DNA"/>
</dbReference>
<keyword evidence="3" id="KW-1185">Reference proteome</keyword>
<organism evidence="2 3">
    <name type="scientific">Marinicauda algicola</name>
    <dbReference type="NCBI Taxonomy" id="2029849"/>
    <lineage>
        <taxon>Bacteria</taxon>
        <taxon>Pseudomonadati</taxon>
        <taxon>Pseudomonadota</taxon>
        <taxon>Alphaproteobacteria</taxon>
        <taxon>Maricaulales</taxon>
        <taxon>Maricaulaceae</taxon>
        <taxon>Marinicauda</taxon>
    </lineage>
</organism>
<reference evidence="2 3" key="1">
    <citation type="journal article" date="2017" name="Int. J. Syst. Evol. Microbiol.">
        <title>Marinicauda algicola sp. nov., isolated from a marine red alga Rhodosorus marinus.</title>
        <authorList>
            <person name="Jeong S.E."/>
            <person name="Jeon S.H."/>
            <person name="Chun B.H."/>
            <person name="Kim D.W."/>
            <person name="Jeon C.O."/>
        </authorList>
    </citation>
    <scope>NUCLEOTIDE SEQUENCE [LARGE SCALE GENOMIC DNA]</scope>
    <source>
        <strain evidence="2 3">JCM 31718</strain>
    </source>
</reference>
<dbReference type="AlphaFoldDB" id="A0A4S2H395"/>
<gene>
    <name evidence="2" type="ORF">E5163_01385</name>
</gene>
<name>A0A4S2H395_9PROT</name>
<comment type="caution">
    <text evidence="2">The sequence shown here is derived from an EMBL/GenBank/DDBJ whole genome shotgun (WGS) entry which is preliminary data.</text>
</comment>
<evidence type="ECO:0000313" key="2">
    <source>
        <dbReference type="EMBL" id="TGY89821.1"/>
    </source>
</evidence>
<dbReference type="RefSeq" id="WP_135994318.1">
    <property type="nucleotide sequence ID" value="NZ_CP071057.1"/>
</dbReference>
<proteinExistence type="predicted"/>
<keyword evidence="1" id="KW-0812">Transmembrane</keyword>